<reference evidence="1 2" key="2">
    <citation type="submission" date="2018-11" db="EMBL/GenBank/DDBJ databases">
        <authorList>
            <consortium name="Pathogen Informatics"/>
        </authorList>
    </citation>
    <scope>NUCLEOTIDE SEQUENCE [LARGE SCALE GENOMIC DNA]</scope>
</reference>
<name>A0A0R3TVV5_RODNA</name>
<evidence type="ECO:0000313" key="3">
    <source>
        <dbReference type="WBParaSite" id="HNAJ_0001197201-mRNA-1"/>
    </source>
</evidence>
<sequence length="431" mass="48177">MVSESICKSVASDPVCKFFGNCAFQGLNEDLPIPTKPCVKAWLMNQSFAGGVASESVGFRGVESSGIINHLRKIGATDTAMWLAGKRSNEMASDQSSEKALLPNNQSRGDNLGEMWLRDYCEQAGSSPKTEEMDIQAAKRSKLANLLLDSQQNFEADLEAILYRSPFAVGCRLQLLRILQPSRCWFSIKSSFPVNTVLVAPLTEERGITLPRGLISSHYDLKYVPWFKIPKINKNCIKRRVEYNDQMQLIRHSLDVRQNRLNQQLLYQFAFSSCLNLDSENSSSIIILDLGCGSLLPFGGESIISEGAFRLGLDRILTPQAELNFVQCSLVNSRLALRESSIDYLVSISFVQWITAREARGLVNLFSRECIRVLSNNNGAGVLQFYPANENDLDMVCESLANANPCVRGCRIWARPIENRGVKIFVYFTKT</sequence>
<dbReference type="Gene3D" id="3.40.50.150">
    <property type="entry name" value="Vaccinia Virus protein VP39"/>
    <property type="match status" value="1"/>
</dbReference>
<keyword evidence="2" id="KW-1185">Reference proteome</keyword>
<evidence type="ECO:0000313" key="2">
    <source>
        <dbReference type="Proteomes" id="UP000278807"/>
    </source>
</evidence>
<dbReference type="EMBL" id="UZAE01013924">
    <property type="protein sequence ID" value="VDO11833.1"/>
    <property type="molecule type" value="Genomic_DNA"/>
</dbReference>
<dbReference type="Proteomes" id="UP000278807">
    <property type="component" value="Unassembled WGS sequence"/>
</dbReference>
<dbReference type="AlphaFoldDB" id="A0A0R3TVV5"/>
<evidence type="ECO:0000313" key="1">
    <source>
        <dbReference type="EMBL" id="VDO11833.1"/>
    </source>
</evidence>
<proteinExistence type="predicted"/>
<dbReference type="OrthoDB" id="6243683at2759"/>
<reference evidence="3" key="1">
    <citation type="submission" date="2017-02" db="UniProtKB">
        <authorList>
            <consortium name="WormBaseParasite"/>
        </authorList>
    </citation>
    <scope>IDENTIFICATION</scope>
</reference>
<dbReference type="STRING" id="102285.A0A0R3TVV5"/>
<accession>A0A0R3TVV5</accession>
<organism evidence="3">
    <name type="scientific">Rodentolepis nana</name>
    <name type="common">Dwarf tapeworm</name>
    <name type="synonym">Hymenolepis nana</name>
    <dbReference type="NCBI Taxonomy" id="102285"/>
    <lineage>
        <taxon>Eukaryota</taxon>
        <taxon>Metazoa</taxon>
        <taxon>Spiralia</taxon>
        <taxon>Lophotrochozoa</taxon>
        <taxon>Platyhelminthes</taxon>
        <taxon>Cestoda</taxon>
        <taxon>Eucestoda</taxon>
        <taxon>Cyclophyllidea</taxon>
        <taxon>Hymenolepididae</taxon>
        <taxon>Rodentolepis</taxon>
    </lineage>
</organism>
<dbReference type="WBParaSite" id="HNAJ_0001197201-mRNA-1">
    <property type="protein sequence ID" value="HNAJ_0001197201-mRNA-1"/>
    <property type="gene ID" value="HNAJ_0001197201"/>
</dbReference>
<dbReference type="InterPro" id="IPR029063">
    <property type="entry name" value="SAM-dependent_MTases_sf"/>
</dbReference>
<protein>
    <submittedName>
        <fullName evidence="3">Methyltransf_11 domain-containing protein</fullName>
    </submittedName>
</protein>
<gene>
    <name evidence="1" type="ORF">HNAJ_LOCUS11961</name>
</gene>